<dbReference type="Gene3D" id="3.40.50.1000">
    <property type="entry name" value="HAD superfamily/HAD-like"/>
    <property type="match status" value="1"/>
</dbReference>
<feature type="binding site" evidence="11">
    <location>
        <position position="166"/>
    </location>
    <ligand>
        <name>alpha-D-mannose 1-phosphate</name>
        <dbReference type="ChEBI" id="CHEBI:58409"/>
    </ligand>
</feature>
<dbReference type="InterPro" id="IPR043169">
    <property type="entry name" value="PMM_cap"/>
</dbReference>
<evidence type="ECO:0000256" key="8">
    <source>
        <dbReference type="ARBA" id="ARBA00022842"/>
    </source>
</evidence>
<dbReference type="CDD" id="cd02585">
    <property type="entry name" value="HAD_PMM"/>
    <property type="match status" value="1"/>
</dbReference>
<evidence type="ECO:0000256" key="12">
    <source>
        <dbReference type="PIRSR" id="PIRSR605002-3"/>
    </source>
</evidence>
<comment type="pathway">
    <text evidence="2 13">Nucleotide-sugar biosynthesis; GDP-alpha-D-mannose biosynthesis; alpha-D-mannose 1-phosphate from D-fructose 6-phosphate: step 2/2.</text>
</comment>
<dbReference type="EC" id="5.4.2.8" evidence="5 13"/>
<sequence>MSSAPANGNSSIGHQKKPRGVEEKAMVETGSSGVCVIFDLDGTLTKARQPASVETLDLIKELREKKKIAVAIVSGSDESKIIEQLRFKSSQDFRAFDFVFCENGCVAYEEGRLVEKLSIAAEIGEERLKEVINFCLRYIADLDIPIKRGTFVEYRNGLLNISPIGRDCTLSERLAFFELDKRYGYRKKMKSVLEENFSKYSLCFSIGGQISIDCYPEGWDKRMCLRHLESRFEKLYFFGDQTHQGGNDYEIFSDPRTDGRSVKNPEETFQILRQLFFSS</sequence>
<dbReference type="PANTHER" id="PTHR10466:SF0">
    <property type="entry name" value="PHOSPHOMANNOMUTASE"/>
    <property type="match status" value="1"/>
</dbReference>
<feature type="active site" description="Proton donor/acceptor" evidence="10">
    <location>
        <position position="41"/>
    </location>
</feature>
<dbReference type="GO" id="GO:0004615">
    <property type="term" value="F:phosphomannomutase activity"/>
    <property type="evidence" value="ECO:0007669"/>
    <property type="project" value="UniProtKB-EC"/>
</dbReference>
<dbReference type="VEuPathDB" id="ToxoDB:CSUI_003495"/>
<feature type="binding site" evidence="12">
    <location>
        <position position="252"/>
    </location>
    <ligand>
        <name>Mg(2+)</name>
        <dbReference type="ChEBI" id="CHEBI:18420"/>
        <label>1</label>
    </ligand>
</feature>
<comment type="subunit">
    <text evidence="4 13">Homodimer.</text>
</comment>
<evidence type="ECO:0000313" key="16">
    <source>
        <dbReference type="Proteomes" id="UP000221165"/>
    </source>
</evidence>
<evidence type="ECO:0000256" key="10">
    <source>
        <dbReference type="PIRSR" id="PIRSR605002-1"/>
    </source>
</evidence>
<dbReference type="FunFam" id="3.30.1240.20:FF:000001">
    <property type="entry name" value="Phosphomannomutase"/>
    <property type="match status" value="1"/>
</dbReference>
<protein>
    <recommendedName>
        <fullName evidence="5 13">Phosphomannomutase</fullName>
        <ecNumber evidence="5 13">5.4.2.8</ecNumber>
    </recommendedName>
</protein>
<dbReference type="GO" id="GO:0006487">
    <property type="term" value="P:protein N-linked glycosylation"/>
    <property type="evidence" value="ECO:0007669"/>
    <property type="project" value="TreeGrafter"/>
</dbReference>
<name>A0A2C6KQ90_9APIC</name>
<evidence type="ECO:0000256" key="1">
    <source>
        <dbReference type="ARBA" id="ARBA00004496"/>
    </source>
</evidence>
<evidence type="ECO:0000313" key="15">
    <source>
        <dbReference type="EMBL" id="PHJ22660.1"/>
    </source>
</evidence>
<dbReference type="GO" id="GO:0005829">
    <property type="term" value="C:cytosol"/>
    <property type="evidence" value="ECO:0007669"/>
    <property type="project" value="TreeGrafter"/>
</dbReference>
<comment type="catalytic activity">
    <reaction evidence="13">
        <text>alpha-D-mannose 1-phosphate = D-mannose 6-phosphate</text>
        <dbReference type="Rhea" id="RHEA:11140"/>
        <dbReference type="ChEBI" id="CHEBI:58409"/>
        <dbReference type="ChEBI" id="CHEBI:58735"/>
        <dbReference type="EC" id="5.4.2.8"/>
    </reaction>
</comment>
<dbReference type="Gene3D" id="3.30.1240.20">
    <property type="match status" value="1"/>
</dbReference>
<evidence type="ECO:0000256" key="7">
    <source>
        <dbReference type="ARBA" id="ARBA00022723"/>
    </source>
</evidence>
<evidence type="ECO:0000256" key="9">
    <source>
        <dbReference type="ARBA" id="ARBA00023235"/>
    </source>
</evidence>
<accession>A0A2C6KQ90</accession>
<dbReference type="SFLD" id="SFLDS00003">
    <property type="entry name" value="Haloacid_Dehalogenase"/>
    <property type="match status" value="1"/>
</dbReference>
<keyword evidence="8 12" id="KW-0460">Magnesium</keyword>
<feature type="binding site" evidence="11">
    <location>
        <position position="211"/>
    </location>
    <ligand>
        <name>alpha-D-mannose 1-phosphate</name>
        <dbReference type="ChEBI" id="CHEBI:58409"/>
    </ligand>
</feature>
<dbReference type="SFLD" id="SFLDG01140">
    <property type="entry name" value="C2.B:_Phosphomannomutase_and_P"/>
    <property type="match status" value="1"/>
</dbReference>
<dbReference type="Pfam" id="PF03332">
    <property type="entry name" value="PMM"/>
    <property type="match status" value="1"/>
</dbReference>
<feature type="binding site" evidence="12">
    <location>
        <position position="254"/>
    </location>
    <ligand>
        <name>Mg(2+)</name>
        <dbReference type="ChEBI" id="CHEBI:18420"/>
        <label>1</label>
    </ligand>
</feature>
<organism evidence="15 16">
    <name type="scientific">Cystoisospora suis</name>
    <dbReference type="NCBI Taxonomy" id="483139"/>
    <lineage>
        <taxon>Eukaryota</taxon>
        <taxon>Sar</taxon>
        <taxon>Alveolata</taxon>
        <taxon>Apicomplexa</taxon>
        <taxon>Conoidasida</taxon>
        <taxon>Coccidia</taxon>
        <taxon>Eucoccidiorida</taxon>
        <taxon>Eimeriorina</taxon>
        <taxon>Sarcocystidae</taxon>
        <taxon>Cystoisospora</taxon>
    </lineage>
</organism>
<comment type="similarity">
    <text evidence="3 13">Belongs to the eukaryotic PMM family.</text>
</comment>
<evidence type="ECO:0000256" key="2">
    <source>
        <dbReference type="ARBA" id="ARBA00004699"/>
    </source>
</evidence>
<evidence type="ECO:0000256" key="11">
    <source>
        <dbReference type="PIRSR" id="PIRSR605002-2"/>
    </source>
</evidence>
<dbReference type="EMBL" id="MIGC01001562">
    <property type="protein sequence ID" value="PHJ22660.1"/>
    <property type="molecule type" value="Genomic_DNA"/>
</dbReference>
<evidence type="ECO:0000256" key="6">
    <source>
        <dbReference type="ARBA" id="ARBA00022490"/>
    </source>
</evidence>
<comment type="caution">
    <text evidence="15">The sequence shown here is derived from an EMBL/GenBank/DDBJ whole genome shotgun (WGS) entry which is preliminary data.</text>
</comment>
<evidence type="ECO:0000256" key="3">
    <source>
        <dbReference type="ARBA" id="ARBA00009736"/>
    </source>
</evidence>
<dbReference type="SUPFAM" id="SSF56784">
    <property type="entry name" value="HAD-like"/>
    <property type="match status" value="1"/>
</dbReference>
<gene>
    <name evidence="15" type="ORF">CSUI_003495</name>
</gene>
<feature type="compositionally biased region" description="Polar residues" evidence="14">
    <location>
        <begin position="1"/>
        <end position="13"/>
    </location>
</feature>
<comment type="cofactor">
    <cofactor evidence="12">
        <name>Mg(2+)</name>
        <dbReference type="ChEBI" id="CHEBI:18420"/>
    </cofactor>
</comment>
<dbReference type="GO" id="GO:0006013">
    <property type="term" value="P:mannose metabolic process"/>
    <property type="evidence" value="ECO:0007669"/>
    <property type="project" value="TreeGrafter"/>
</dbReference>
<feature type="binding site" evidence="12">
    <location>
        <position position="240"/>
    </location>
    <ligand>
        <name>Mg(2+)</name>
        <dbReference type="ChEBI" id="CHEBI:18420"/>
        <label>1</label>
    </ligand>
</feature>
<reference evidence="15 16" key="1">
    <citation type="journal article" date="2017" name="Int. J. Parasitol.">
        <title>The genome of the protozoan parasite Cystoisospora suis and a reverse vaccinology approach to identify vaccine candidates.</title>
        <authorList>
            <person name="Palmieri N."/>
            <person name="Shrestha A."/>
            <person name="Ruttkowski B."/>
            <person name="Beck T."/>
            <person name="Vogl C."/>
            <person name="Tomley F."/>
            <person name="Blake D.P."/>
            <person name="Joachim A."/>
        </authorList>
    </citation>
    <scope>NUCLEOTIDE SEQUENCE [LARGE SCALE GENOMIC DNA]</scope>
    <source>
        <strain evidence="15 16">Wien I</strain>
    </source>
</reference>
<comment type="subcellular location">
    <subcellularLocation>
        <location evidence="1 13">Cytoplasm</location>
    </subcellularLocation>
</comment>
<feature type="binding site" evidence="12">
    <location>
        <position position="41"/>
    </location>
    <ligand>
        <name>Mg(2+)</name>
        <dbReference type="ChEBI" id="CHEBI:18420"/>
        <label>1</label>
    </ligand>
</feature>
<dbReference type="InterPro" id="IPR023214">
    <property type="entry name" value="HAD_sf"/>
</dbReference>
<evidence type="ECO:0000256" key="5">
    <source>
        <dbReference type="ARBA" id="ARBA00012730"/>
    </source>
</evidence>
<feature type="binding site" evidence="11">
    <location>
        <position position="48"/>
    </location>
    <ligand>
        <name>alpha-D-mannose 1-phosphate</name>
        <dbReference type="ChEBI" id="CHEBI:58409"/>
    </ligand>
</feature>
<dbReference type="SFLD" id="SFLDG01143">
    <property type="entry name" value="C2.B.3:_Phosphomannomutase_Lik"/>
    <property type="match status" value="1"/>
</dbReference>
<keyword evidence="16" id="KW-1185">Reference proteome</keyword>
<dbReference type="InterPro" id="IPR036412">
    <property type="entry name" value="HAD-like_sf"/>
</dbReference>
<feature type="binding site" evidence="12">
    <location>
        <position position="257"/>
    </location>
    <ligand>
        <name>Mg(2+)</name>
        <dbReference type="ChEBI" id="CHEBI:18420"/>
        <label>1</label>
    </ligand>
</feature>
<dbReference type="OrthoDB" id="10264771at2759"/>
<feature type="active site" description="Nucleophile" evidence="10">
    <location>
        <position position="39"/>
    </location>
</feature>
<dbReference type="AlphaFoldDB" id="A0A2C6KQ90"/>
<evidence type="ECO:0000256" key="4">
    <source>
        <dbReference type="ARBA" id="ARBA00011738"/>
    </source>
</evidence>
<feature type="binding site" evidence="11">
    <location>
        <position position="155"/>
    </location>
    <ligand>
        <name>alpha-D-mannose 1-phosphate</name>
        <dbReference type="ChEBI" id="CHEBI:58409"/>
    </ligand>
</feature>
<proteinExistence type="inferred from homology"/>
<dbReference type="GO" id="GO:0046872">
    <property type="term" value="F:metal ion binding"/>
    <property type="evidence" value="ECO:0007669"/>
    <property type="project" value="UniProtKB-KW"/>
</dbReference>
<dbReference type="UniPathway" id="UPA00126">
    <property type="reaction ID" value="UER00424"/>
</dbReference>
<keyword evidence="9 13" id="KW-0413">Isomerase</keyword>
<keyword evidence="7 12" id="KW-0479">Metal-binding</keyword>
<dbReference type="InterPro" id="IPR006379">
    <property type="entry name" value="HAD-SF_hydro_IIB"/>
</dbReference>
<dbReference type="Proteomes" id="UP000221165">
    <property type="component" value="Unassembled WGS sequence"/>
</dbReference>
<feature type="binding site" evidence="11">
    <location>
        <position position="173"/>
    </location>
    <ligand>
        <name>alpha-D-mannose 1-phosphate</name>
        <dbReference type="ChEBI" id="CHEBI:58409"/>
    </ligand>
</feature>
<dbReference type="GO" id="GO:0009298">
    <property type="term" value="P:GDP-mannose biosynthetic process"/>
    <property type="evidence" value="ECO:0007669"/>
    <property type="project" value="UniProtKB-UniPathway"/>
</dbReference>
<feature type="region of interest" description="Disordered" evidence="14">
    <location>
        <begin position="1"/>
        <end position="24"/>
    </location>
</feature>
<feature type="binding site" evidence="11">
    <location>
        <position position="213"/>
    </location>
    <ligand>
        <name>alpha-D-mannose 1-phosphate</name>
        <dbReference type="ChEBI" id="CHEBI:58409"/>
    </ligand>
</feature>
<keyword evidence="6 13" id="KW-0963">Cytoplasm</keyword>
<comment type="function">
    <text evidence="13">Involved in the synthesis of the GDP-mannose and dolichol-phosphate-mannose required for a number of critical mannosyl transfer reactions.</text>
</comment>
<dbReference type="InterPro" id="IPR005002">
    <property type="entry name" value="PMM"/>
</dbReference>
<dbReference type="RefSeq" id="XP_067924337.1">
    <property type="nucleotide sequence ID" value="XM_068063693.1"/>
</dbReference>
<feature type="binding site" evidence="12">
    <location>
        <position position="39"/>
    </location>
    <ligand>
        <name>Mg(2+)</name>
        <dbReference type="ChEBI" id="CHEBI:18420"/>
        <label>1</label>
    </ligand>
</feature>
<dbReference type="GeneID" id="94426904"/>
<dbReference type="NCBIfam" id="TIGR01484">
    <property type="entry name" value="HAD-SF-IIB"/>
    <property type="match status" value="1"/>
</dbReference>
<evidence type="ECO:0000256" key="13">
    <source>
        <dbReference type="RuleBase" id="RU361118"/>
    </source>
</evidence>
<evidence type="ECO:0000256" key="14">
    <source>
        <dbReference type="SAM" id="MobiDB-lite"/>
    </source>
</evidence>
<dbReference type="PANTHER" id="PTHR10466">
    <property type="entry name" value="PHOSPHOMANNOMUTASE"/>
    <property type="match status" value="1"/>
</dbReference>